<reference evidence="2 3" key="1">
    <citation type="journal article" date="2021" name="J. Microbiol. Biotechnol.">
        <title>An Efficient Markerless Deletion System Suitable for the Industrial Strains of Streptomyces.</title>
        <authorList>
            <person name="Dong J."/>
            <person name="Wei J."/>
            <person name="Li H."/>
            <person name="Zhao S."/>
            <person name="Guan W."/>
        </authorList>
    </citation>
    <scope>NUCLEOTIDE SEQUENCE [LARGE SCALE GENOMIC DNA]</scope>
    <source>
        <strain evidence="2 3">CICC 11043</strain>
    </source>
</reference>
<keyword evidence="3" id="KW-1185">Reference proteome</keyword>
<dbReference type="Gene3D" id="3.40.630.10">
    <property type="entry name" value="Zn peptidases"/>
    <property type="match status" value="1"/>
</dbReference>
<dbReference type="InterPro" id="IPR007484">
    <property type="entry name" value="Peptidase_M28"/>
</dbReference>
<feature type="domain" description="Peptidase M28" evidence="1">
    <location>
        <begin position="13"/>
        <end position="65"/>
    </location>
</feature>
<accession>A0ABZ0K4W1</accession>
<dbReference type="Proteomes" id="UP001305002">
    <property type="component" value="Chromosome"/>
</dbReference>
<evidence type="ECO:0000313" key="3">
    <source>
        <dbReference type="Proteomes" id="UP001305002"/>
    </source>
</evidence>
<proteinExistence type="predicted"/>
<protein>
    <submittedName>
        <fullName evidence="2">M28 family peptidase</fullName>
    </submittedName>
</protein>
<evidence type="ECO:0000259" key="1">
    <source>
        <dbReference type="Pfam" id="PF04389"/>
    </source>
</evidence>
<sequence length="77" mass="8368">MGLLIGLAVPPAGHLGRSDHAPLWNRGIPALMLTDTANFRNPHSHRSTDLPRTLDYERLAAVTAATAISWPDTRRTG</sequence>
<gene>
    <name evidence="2" type="ORF">R5U08_00270</name>
</gene>
<organism evidence="2 3">
    <name type="scientific">Streptomyces coeruleorubidus</name>
    <dbReference type="NCBI Taxonomy" id="116188"/>
    <lineage>
        <taxon>Bacteria</taxon>
        <taxon>Bacillati</taxon>
        <taxon>Actinomycetota</taxon>
        <taxon>Actinomycetes</taxon>
        <taxon>Kitasatosporales</taxon>
        <taxon>Streptomycetaceae</taxon>
        <taxon>Streptomyces</taxon>
    </lineage>
</organism>
<name>A0ABZ0K4W1_STRC4</name>
<dbReference type="EMBL" id="CP137524">
    <property type="protein sequence ID" value="WOT32686.1"/>
    <property type="molecule type" value="Genomic_DNA"/>
</dbReference>
<dbReference type="RefSeq" id="WP_317923173.1">
    <property type="nucleotide sequence ID" value="NZ_CP137524.1"/>
</dbReference>
<reference evidence="2 3" key="2">
    <citation type="journal article" date="2024" name="Microb. Biotechnol.">
        <title>The involvement of multiple ABC transporters in daunorubicin efflux in Streptomyces coeruleorubidus.</title>
        <authorList>
            <person name="Dong J."/>
            <person name="Ning J."/>
            <person name="Tian Y."/>
            <person name="Li H."/>
            <person name="Chen H."/>
            <person name="Guan W."/>
        </authorList>
    </citation>
    <scope>NUCLEOTIDE SEQUENCE [LARGE SCALE GENOMIC DNA]</scope>
    <source>
        <strain evidence="2 3">CICC 11043</strain>
    </source>
</reference>
<dbReference type="SUPFAM" id="SSF53187">
    <property type="entry name" value="Zn-dependent exopeptidases"/>
    <property type="match status" value="1"/>
</dbReference>
<dbReference type="Pfam" id="PF04389">
    <property type="entry name" value="Peptidase_M28"/>
    <property type="match status" value="1"/>
</dbReference>
<evidence type="ECO:0000313" key="2">
    <source>
        <dbReference type="EMBL" id="WOT32686.1"/>
    </source>
</evidence>